<evidence type="ECO:0000256" key="3">
    <source>
        <dbReference type="ARBA" id="ARBA00022692"/>
    </source>
</evidence>
<dbReference type="OrthoDB" id="5296287at2759"/>
<feature type="transmembrane region" description="Helical" evidence="7">
    <location>
        <begin position="411"/>
        <end position="436"/>
    </location>
</feature>
<feature type="transmembrane region" description="Helical" evidence="7">
    <location>
        <begin position="298"/>
        <end position="323"/>
    </location>
</feature>
<name>R8BSQ9_PHAM7</name>
<sequence>MRHSDEEEPHEHEEDHDEAHLHPARTNGFVDVETGSHSTQTPDEKPRDPELIGWDGPNDPANPRNWKTSKKIVNIALISIQCFVIPLASSMFAPAVPEVMVEFQNANAELASFVVSVFVLGFAFGPLLLAPLSEVYGRVYLYYICNILFVVFTIVCAKSTSLGMLTGFRFLCGFVGGMPLAVGGGSITDMMNQENRGAAMALFAAGPLLGPIVGPIAGGFLAEAKGWRWIFWLLTIVAGVCTIAVIAFMRESYAPTILDRKVKRLRKETGNQNLRSIYDTQMPISTLLQHSLERPAKLLMFSPVVLGLSTFMAFCFGCLYLLFTTFTLVYQEVYGWGVGLDGLSFIGLGIGSIFAMIVFGLTSDRIVIYLTHKNGGEMKPEYRLILLIPGGFAVPIGLFWYGWAADAHTHWIVPILGTVFVGVGFLACMVTITSYLMDAFTEYSASAIAASAVMRSLFGGCLPLAGRKMYDSMGYGWGTSLLAFICLGLLPMPYLFYRYGERLRERFPVNLR</sequence>
<gene>
    <name evidence="9" type="ORF">UCRPA7_2035</name>
</gene>
<dbReference type="PROSITE" id="PS50850">
    <property type="entry name" value="MFS"/>
    <property type="match status" value="1"/>
</dbReference>
<accession>R8BSQ9</accession>
<dbReference type="GeneID" id="19322245"/>
<dbReference type="Gene3D" id="1.20.1250.20">
    <property type="entry name" value="MFS general substrate transporter like domains"/>
    <property type="match status" value="1"/>
</dbReference>
<proteinExistence type="inferred from homology"/>
<dbReference type="FunFam" id="1.20.1250.20:FF:000011">
    <property type="entry name" value="MFS multidrug transporter, putative"/>
    <property type="match status" value="1"/>
</dbReference>
<comment type="similarity">
    <text evidence="2">Belongs to the major facilitator superfamily.</text>
</comment>
<reference evidence="10" key="1">
    <citation type="journal article" date="2013" name="Genome Announc.">
        <title>Draft genome sequence of the ascomycete Phaeoacremonium aleophilum strain UCR-PA7, a causal agent of the esca disease complex in grapevines.</title>
        <authorList>
            <person name="Blanco-Ulate B."/>
            <person name="Rolshausen P."/>
            <person name="Cantu D."/>
        </authorList>
    </citation>
    <scope>NUCLEOTIDE SEQUENCE [LARGE SCALE GENOMIC DNA]</scope>
    <source>
        <strain evidence="10">UCR-PA7</strain>
    </source>
</reference>
<feature type="transmembrane region" description="Helical" evidence="7">
    <location>
        <begin position="139"/>
        <end position="161"/>
    </location>
</feature>
<organism evidence="9 10">
    <name type="scientific">Phaeoacremonium minimum (strain UCR-PA7)</name>
    <name type="common">Esca disease fungus</name>
    <name type="synonym">Togninia minima</name>
    <dbReference type="NCBI Taxonomy" id="1286976"/>
    <lineage>
        <taxon>Eukaryota</taxon>
        <taxon>Fungi</taxon>
        <taxon>Dikarya</taxon>
        <taxon>Ascomycota</taxon>
        <taxon>Pezizomycotina</taxon>
        <taxon>Sordariomycetes</taxon>
        <taxon>Sordariomycetidae</taxon>
        <taxon>Togniniales</taxon>
        <taxon>Togniniaceae</taxon>
        <taxon>Phaeoacremonium</taxon>
    </lineage>
</organism>
<evidence type="ECO:0000256" key="7">
    <source>
        <dbReference type="SAM" id="Phobius"/>
    </source>
</evidence>
<dbReference type="SUPFAM" id="SSF103473">
    <property type="entry name" value="MFS general substrate transporter"/>
    <property type="match status" value="1"/>
</dbReference>
<dbReference type="GO" id="GO:0016020">
    <property type="term" value="C:membrane"/>
    <property type="evidence" value="ECO:0007669"/>
    <property type="project" value="UniProtKB-SubCell"/>
</dbReference>
<keyword evidence="3 7" id="KW-0812">Transmembrane</keyword>
<evidence type="ECO:0000256" key="5">
    <source>
        <dbReference type="ARBA" id="ARBA00023136"/>
    </source>
</evidence>
<feature type="transmembrane region" description="Helical" evidence="7">
    <location>
        <begin position="113"/>
        <end position="132"/>
    </location>
</feature>
<evidence type="ECO:0000256" key="6">
    <source>
        <dbReference type="SAM" id="MobiDB-lite"/>
    </source>
</evidence>
<protein>
    <submittedName>
        <fullName evidence="9">Putative mfs multidrug transporter protein</fullName>
    </submittedName>
</protein>
<dbReference type="InterPro" id="IPR020846">
    <property type="entry name" value="MFS_dom"/>
</dbReference>
<dbReference type="InterPro" id="IPR036259">
    <property type="entry name" value="MFS_trans_sf"/>
</dbReference>
<feature type="transmembrane region" description="Helical" evidence="7">
    <location>
        <begin position="229"/>
        <end position="249"/>
    </location>
</feature>
<dbReference type="InterPro" id="IPR011701">
    <property type="entry name" value="MFS"/>
</dbReference>
<evidence type="ECO:0000313" key="10">
    <source>
        <dbReference type="Proteomes" id="UP000014074"/>
    </source>
</evidence>
<dbReference type="GO" id="GO:0022857">
    <property type="term" value="F:transmembrane transporter activity"/>
    <property type="evidence" value="ECO:0007669"/>
    <property type="project" value="InterPro"/>
</dbReference>
<keyword evidence="5 7" id="KW-0472">Membrane</keyword>
<dbReference type="EMBL" id="KB932919">
    <property type="protein sequence ID" value="EOO02423.1"/>
    <property type="molecule type" value="Genomic_DNA"/>
</dbReference>
<dbReference type="PANTHER" id="PTHR23502:SF68">
    <property type="entry name" value="MULTIDRUG TRANSPORTER, PUTATIVE (AFU_ORTHOLOGUE AFUA_3G01120)-RELATED"/>
    <property type="match status" value="1"/>
</dbReference>
<evidence type="ECO:0000313" key="9">
    <source>
        <dbReference type="EMBL" id="EOO02423.1"/>
    </source>
</evidence>
<dbReference type="PANTHER" id="PTHR23502">
    <property type="entry name" value="MAJOR FACILITATOR SUPERFAMILY"/>
    <property type="match status" value="1"/>
</dbReference>
<feature type="transmembrane region" description="Helical" evidence="7">
    <location>
        <begin position="199"/>
        <end position="217"/>
    </location>
</feature>
<evidence type="ECO:0000256" key="1">
    <source>
        <dbReference type="ARBA" id="ARBA00004141"/>
    </source>
</evidence>
<evidence type="ECO:0000256" key="4">
    <source>
        <dbReference type="ARBA" id="ARBA00022989"/>
    </source>
</evidence>
<feature type="compositionally biased region" description="Basic and acidic residues" evidence="6">
    <location>
        <begin position="9"/>
        <end position="21"/>
    </location>
</feature>
<dbReference type="AlphaFoldDB" id="R8BSQ9"/>
<dbReference type="eggNOG" id="KOG0255">
    <property type="taxonomic scope" value="Eukaryota"/>
</dbReference>
<evidence type="ECO:0000256" key="2">
    <source>
        <dbReference type="ARBA" id="ARBA00008335"/>
    </source>
</evidence>
<feature type="domain" description="Major facilitator superfamily (MFS) profile" evidence="8">
    <location>
        <begin position="74"/>
        <end position="503"/>
    </location>
</feature>
<comment type="subcellular location">
    <subcellularLocation>
        <location evidence="1">Membrane</location>
        <topology evidence="1">Multi-pass membrane protein</topology>
    </subcellularLocation>
</comment>
<feature type="transmembrane region" description="Helical" evidence="7">
    <location>
        <begin position="167"/>
        <end position="187"/>
    </location>
</feature>
<feature type="transmembrane region" description="Helical" evidence="7">
    <location>
        <begin position="477"/>
        <end position="497"/>
    </location>
</feature>
<dbReference type="KEGG" id="tmn:UCRPA7_2035"/>
<dbReference type="Pfam" id="PF07690">
    <property type="entry name" value="MFS_1"/>
    <property type="match status" value="1"/>
</dbReference>
<dbReference type="RefSeq" id="XP_007912802.1">
    <property type="nucleotide sequence ID" value="XM_007914611.1"/>
</dbReference>
<feature type="transmembrane region" description="Helical" evidence="7">
    <location>
        <begin position="384"/>
        <end position="405"/>
    </location>
</feature>
<keyword evidence="4 7" id="KW-1133">Transmembrane helix</keyword>
<feature type="transmembrane region" description="Helical" evidence="7">
    <location>
        <begin position="343"/>
        <end position="363"/>
    </location>
</feature>
<feature type="transmembrane region" description="Helical" evidence="7">
    <location>
        <begin position="72"/>
        <end position="93"/>
    </location>
</feature>
<evidence type="ECO:0000259" key="8">
    <source>
        <dbReference type="PROSITE" id="PS50850"/>
    </source>
</evidence>
<dbReference type="CDD" id="cd17323">
    <property type="entry name" value="MFS_Tpo1_MDR_like"/>
    <property type="match status" value="1"/>
</dbReference>
<dbReference type="Proteomes" id="UP000014074">
    <property type="component" value="Unassembled WGS sequence"/>
</dbReference>
<feature type="region of interest" description="Disordered" evidence="6">
    <location>
        <begin position="1"/>
        <end position="65"/>
    </location>
</feature>
<keyword evidence="10" id="KW-1185">Reference proteome</keyword>
<feature type="transmembrane region" description="Helical" evidence="7">
    <location>
        <begin position="443"/>
        <end position="465"/>
    </location>
</feature>
<dbReference type="HOGENOM" id="CLU_008455_1_2_1"/>